<dbReference type="PANTHER" id="PTHR12131:SF1">
    <property type="entry name" value="ATP-DEPENDENT RNA HELICASE SUPV3L1, MITOCHONDRIAL-RELATED"/>
    <property type="match status" value="1"/>
</dbReference>
<keyword evidence="4" id="KW-0067">ATP-binding</keyword>
<gene>
    <name evidence="7" type="primary">Suv3_2</name>
    <name evidence="7" type="ORF">GWK47_054077</name>
</gene>
<organism evidence="7 8">
    <name type="scientific">Chionoecetes opilio</name>
    <name type="common">Atlantic snow crab</name>
    <name type="synonym">Cancer opilio</name>
    <dbReference type="NCBI Taxonomy" id="41210"/>
    <lineage>
        <taxon>Eukaryota</taxon>
        <taxon>Metazoa</taxon>
        <taxon>Ecdysozoa</taxon>
        <taxon>Arthropoda</taxon>
        <taxon>Crustacea</taxon>
        <taxon>Multicrustacea</taxon>
        <taxon>Malacostraca</taxon>
        <taxon>Eumalacostraca</taxon>
        <taxon>Eucarida</taxon>
        <taxon>Decapoda</taxon>
        <taxon>Pleocyemata</taxon>
        <taxon>Brachyura</taxon>
        <taxon>Eubrachyura</taxon>
        <taxon>Majoidea</taxon>
        <taxon>Majidae</taxon>
        <taxon>Chionoecetes</taxon>
    </lineage>
</organism>
<evidence type="ECO:0000259" key="6">
    <source>
        <dbReference type="Pfam" id="PF22527"/>
    </source>
</evidence>
<dbReference type="InterPro" id="IPR027417">
    <property type="entry name" value="P-loop_NTPase"/>
</dbReference>
<keyword evidence="2" id="KW-0378">Hydrolase</keyword>
<dbReference type="InterPro" id="IPR055206">
    <property type="entry name" value="DEXQc_SUV3"/>
</dbReference>
<reference evidence="7" key="1">
    <citation type="submission" date="2020-07" db="EMBL/GenBank/DDBJ databases">
        <title>The High-quality genome of the commercially important snow crab, Chionoecetes opilio.</title>
        <authorList>
            <person name="Jeong J.-H."/>
            <person name="Ryu S."/>
        </authorList>
    </citation>
    <scope>NUCLEOTIDE SEQUENCE</scope>
    <source>
        <strain evidence="7">MADBK_172401_WGS</strain>
        <tissue evidence="7">Digestive gland</tissue>
    </source>
</reference>
<evidence type="ECO:0000256" key="2">
    <source>
        <dbReference type="ARBA" id="ARBA00022801"/>
    </source>
</evidence>
<evidence type="ECO:0000313" key="7">
    <source>
        <dbReference type="EMBL" id="KAG0717614.1"/>
    </source>
</evidence>
<dbReference type="GO" id="GO:0045025">
    <property type="term" value="C:mitochondrial degradosome"/>
    <property type="evidence" value="ECO:0007669"/>
    <property type="project" value="TreeGrafter"/>
</dbReference>
<evidence type="ECO:0000256" key="3">
    <source>
        <dbReference type="ARBA" id="ARBA00022806"/>
    </source>
</evidence>
<keyword evidence="1" id="KW-0547">Nucleotide-binding</keyword>
<evidence type="ECO:0000256" key="4">
    <source>
        <dbReference type="ARBA" id="ARBA00022840"/>
    </source>
</evidence>
<dbReference type="PANTHER" id="PTHR12131">
    <property type="entry name" value="ATP-DEPENDENT RNA AND DNA HELICASE"/>
    <property type="match status" value="1"/>
</dbReference>
<dbReference type="GO" id="GO:0016787">
    <property type="term" value="F:hydrolase activity"/>
    <property type="evidence" value="ECO:0007669"/>
    <property type="project" value="UniProtKB-KW"/>
</dbReference>
<keyword evidence="3 7" id="KW-0347">Helicase</keyword>
<dbReference type="InterPro" id="IPR050699">
    <property type="entry name" value="RNA-DNA_Helicase"/>
</dbReference>
<dbReference type="Gene3D" id="3.40.50.300">
    <property type="entry name" value="P-loop containing nucleotide triphosphate hydrolases"/>
    <property type="match status" value="1"/>
</dbReference>
<dbReference type="GO" id="GO:0000965">
    <property type="term" value="P:mitochondrial RNA 3'-end processing"/>
    <property type="evidence" value="ECO:0007669"/>
    <property type="project" value="TreeGrafter"/>
</dbReference>
<comment type="catalytic activity">
    <reaction evidence="5">
        <text>ATP + H2O = ADP + phosphate + H(+)</text>
        <dbReference type="Rhea" id="RHEA:13065"/>
        <dbReference type="ChEBI" id="CHEBI:15377"/>
        <dbReference type="ChEBI" id="CHEBI:15378"/>
        <dbReference type="ChEBI" id="CHEBI:30616"/>
        <dbReference type="ChEBI" id="CHEBI:43474"/>
        <dbReference type="ChEBI" id="CHEBI:456216"/>
        <dbReference type="EC" id="3.6.4.13"/>
    </reaction>
</comment>
<dbReference type="AlphaFoldDB" id="A0A8J4Y4U3"/>
<comment type="caution">
    <text evidence="7">The sequence shown here is derived from an EMBL/GenBank/DDBJ whole genome shotgun (WGS) entry which is preliminary data.</text>
</comment>
<evidence type="ECO:0000256" key="1">
    <source>
        <dbReference type="ARBA" id="ARBA00022741"/>
    </source>
</evidence>
<accession>A0A8J4Y4U3</accession>
<dbReference type="GO" id="GO:0003724">
    <property type="term" value="F:RNA helicase activity"/>
    <property type="evidence" value="ECO:0007669"/>
    <property type="project" value="UniProtKB-EC"/>
</dbReference>
<evidence type="ECO:0000313" key="8">
    <source>
        <dbReference type="Proteomes" id="UP000770661"/>
    </source>
</evidence>
<proteinExistence type="predicted"/>
<dbReference type="EMBL" id="JACEEZ010017352">
    <property type="protein sequence ID" value="KAG0717614.1"/>
    <property type="molecule type" value="Genomic_DNA"/>
</dbReference>
<dbReference type="GO" id="GO:0005524">
    <property type="term" value="F:ATP binding"/>
    <property type="evidence" value="ECO:0007669"/>
    <property type="project" value="UniProtKB-KW"/>
</dbReference>
<dbReference type="OrthoDB" id="6692397at2759"/>
<protein>
    <submittedName>
        <fullName evidence="7">ATP-dependent RNA helicase SUV3, mitochondrial</fullName>
    </submittedName>
</protein>
<evidence type="ECO:0000256" key="5">
    <source>
        <dbReference type="ARBA" id="ARBA00047984"/>
    </source>
</evidence>
<dbReference type="Proteomes" id="UP000770661">
    <property type="component" value="Unassembled WGS sequence"/>
</dbReference>
<keyword evidence="8" id="KW-1185">Reference proteome</keyword>
<feature type="domain" description="ATP-dependent RNA helicase SUV3 DEXQ-box helicase" evidence="6">
    <location>
        <begin position="1"/>
        <end position="68"/>
    </location>
</feature>
<dbReference type="Pfam" id="PF22527">
    <property type="entry name" value="DEXQc_Suv3"/>
    <property type="match status" value="1"/>
</dbReference>
<name>A0A8J4Y4U3_CHIOP</name>
<sequence>MERFLTAESGIYCGPLKLLANEVFNKSNTRGTPCDLVTGEERRNGNTDGQAARHLACTVEMASVTTACMYVCVCIYARVCVCMCVLSQNFLFDLLHRVVDFRPLLGPDRPTVSKLDVSLGPYY</sequence>